<dbReference type="Proteomes" id="UP001501004">
    <property type="component" value="Unassembled WGS sequence"/>
</dbReference>
<evidence type="ECO:0000313" key="3">
    <source>
        <dbReference type="EMBL" id="GAA3734153.1"/>
    </source>
</evidence>
<reference evidence="4" key="1">
    <citation type="journal article" date="2019" name="Int. J. Syst. Evol. Microbiol.">
        <title>The Global Catalogue of Microorganisms (GCM) 10K type strain sequencing project: providing services to taxonomists for standard genome sequencing and annotation.</title>
        <authorList>
            <consortium name="The Broad Institute Genomics Platform"/>
            <consortium name="The Broad Institute Genome Sequencing Center for Infectious Disease"/>
            <person name="Wu L."/>
            <person name="Ma J."/>
        </authorList>
    </citation>
    <scope>NUCLEOTIDE SEQUENCE [LARGE SCALE GENOMIC DNA]</scope>
    <source>
        <strain evidence="4">JCM 16949</strain>
    </source>
</reference>
<dbReference type="SUPFAM" id="SSF51735">
    <property type="entry name" value="NAD(P)-binding Rossmann-fold domains"/>
    <property type="match status" value="1"/>
</dbReference>
<dbReference type="InterPro" id="IPR036291">
    <property type="entry name" value="NAD(P)-bd_dom_sf"/>
</dbReference>
<evidence type="ECO:0000259" key="2">
    <source>
        <dbReference type="Pfam" id="PF08546"/>
    </source>
</evidence>
<dbReference type="InterPro" id="IPR008927">
    <property type="entry name" value="6-PGluconate_DH-like_C_sf"/>
</dbReference>
<name>A0ABP7FBP8_9MICO</name>
<dbReference type="EMBL" id="BAABAE010000002">
    <property type="protein sequence ID" value="GAA3734153.1"/>
    <property type="molecule type" value="Genomic_DNA"/>
</dbReference>
<dbReference type="PANTHER" id="PTHR21708:SF26">
    <property type="entry name" value="2-DEHYDROPANTOATE 2-REDUCTASE"/>
    <property type="match status" value="1"/>
</dbReference>
<dbReference type="PANTHER" id="PTHR21708">
    <property type="entry name" value="PROBABLE 2-DEHYDROPANTOATE 2-REDUCTASE"/>
    <property type="match status" value="1"/>
</dbReference>
<keyword evidence="4" id="KW-1185">Reference proteome</keyword>
<accession>A0ABP7FBP8</accession>
<sequence length="341" mass="36846">MTPRIAIVGTGANGAGIGADLTRAGHDVTLIDQWPANVEAIRERGVTVRMMGGDTTVTRVRIHHLCEVAELREKFDIVYVVLKAYDTRWGVELIKPLVADDGVVIGLQNGMSIDDVTDIMGPERTLGGVIELGANMFVPGEVERHNNYTNTWFALGSPNPVAHAKAEKAAEILRAAGTVEVIDDIRSAKWMKLVLNAAELVPSAVLDYSIQAAAEIPEMRELMLEAGNEAVRAVYQEGLEVVPIFGLTEVDPATFVTEIFDLLLAGFSLPTTKTTILHDWLKGRRSEAREINGLVVDVLGAENAPVNAACVELSERIERGEATLGIENVALLRELAGYATS</sequence>
<evidence type="ECO:0000259" key="1">
    <source>
        <dbReference type="Pfam" id="PF02558"/>
    </source>
</evidence>
<dbReference type="Gene3D" id="3.40.50.720">
    <property type="entry name" value="NAD(P)-binding Rossmann-like Domain"/>
    <property type="match status" value="1"/>
</dbReference>
<dbReference type="SUPFAM" id="SSF48179">
    <property type="entry name" value="6-phosphogluconate dehydrogenase C-terminal domain-like"/>
    <property type="match status" value="1"/>
</dbReference>
<dbReference type="InterPro" id="IPR013328">
    <property type="entry name" value="6PGD_dom2"/>
</dbReference>
<dbReference type="InterPro" id="IPR013332">
    <property type="entry name" value="KPR_N"/>
</dbReference>
<evidence type="ECO:0000313" key="4">
    <source>
        <dbReference type="Proteomes" id="UP001501004"/>
    </source>
</evidence>
<feature type="domain" description="Ketopantoate reductase C-terminal" evidence="2">
    <location>
        <begin position="184"/>
        <end position="308"/>
    </location>
</feature>
<feature type="domain" description="Ketopantoate reductase N-terminal" evidence="1">
    <location>
        <begin position="5"/>
        <end position="154"/>
    </location>
</feature>
<dbReference type="Gene3D" id="1.10.1040.10">
    <property type="entry name" value="N-(1-d-carboxylethyl)-l-norvaline Dehydrogenase, domain 2"/>
    <property type="match status" value="1"/>
</dbReference>
<dbReference type="RefSeq" id="WP_344753921.1">
    <property type="nucleotide sequence ID" value="NZ_BAABAE010000002.1"/>
</dbReference>
<dbReference type="InterPro" id="IPR051402">
    <property type="entry name" value="KPR-Related"/>
</dbReference>
<dbReference type="InterPro" id="IPR013752">
    <property type="entry name" value="KPA_reductase"/>
</dbReference>
<organism evidence="3 4">
    <name type="scientific">Leifsonella bigeumensis</name>
    <dbReference type="NCBI Taxonomy" id="433643"/>
    <lineage>
        <taxon>Bacteria</taxon>
        <taxon>Bacillati</taxon>
        <taxon>Actinomycetota</taxon>
        <taxon>Actinomycetes</taxon>
        <taxon>Micrococcales</taxon>
        <taxon>Microbacteriaceae</taxon>
        <taxon>Leifsonella</taxon>
    </lineage>
</organism>
<dbReference type="Pfam" id="PF02558">
    <property type="entry name" value="ApbA"/>
    <property type="match status" value="1"/>
</dbReference>
<gene>
    <name evidence="3" type="ORF">GCM10022239_07860</name>
</gene>
<protein>
    <submittedName>
        <fullName evidence="3">Ketopantoate reductase family protein</fullName>
    </submittedName>
</protein>
<comment type="caution">
    <text evidence="3">The sequence shown here is derived from an EMBL/GenBank/DDBJ whole genome shotgun (WGS) entry which is preliminary data.</text>
</comment>
<proteinExistence type="predicted"/>
<dbReference type="Pfam" id="PF08546">
    <property type="entry name" value="ApbA_C"/>
    <property type="match status" value="1"/>
</dbReference>